<protein>
    <submittedName>
        <fullName evidence="2">Uncharacterized protein</fullName>
    </submittedName>
</protein>
<dbReference type="PANTHER" id="PTHR47326">
    <property type="entry name" value="TRANSPOSABLE ELEMENT TC3 TRANSPOSASE-LIKE PROTEIN"/>
    <property type="match status" value="1"/>
</dbReference>
<keyword evidence="3" id="KW-1185">Reference proteome</keyword>
<dbReference type="AlphaFoldDB" id="A0A026VUR1"/>
<evidence type="ECO:0000256" key="1">
    <source>
        <dbReference type="SAM" id="MobiDB-lite"/>
    </source>
</evidence>
<dbReference type="Proteomes" id="UP000053097">
    <property type="component" value="Unassembled WGS sequence"/>
</dbReference>
<evidence type="ECO:0000313" key="3">
    <source>
        <dbReference type="Proteomes" id="UP000053097"/>
    </source>
</evidence>
<feature type="non-terminal residue" evidence="2">
    <location>
        <position position="1"/>
    </location>
</feature>
<dbReference type="PANTHER" id="PTHR47326:SF1">
    <property type="entry name" value="HTH PSQ-TYPE DOMAIN-CONTAINING PROTEIN"/>
    <property type="match status" value="1"/>
</dbReference>
<evidence type="ECO:0000313" key="2">
    <source>
        <dbReference type="EMBL" id="EZA47528.1"/>
    </source>
</evidence>
<dbReference type="EMBL" id="KK107837">
    <property type="protein sequence ID" value="EZA47528.1"/>
    <property type="molecule type" value="Genomic_DNA"/>
</dbReference>
<organism evidence="2 3">
    <name type="scientific">Ooceraea biroi</name>
    <name type="common">Clonal raider ant</name>
    <name type="synonym">Cerapachys biroi</name>
    <dbReference type="NCBI Taxonomy" id="2015173"/>
    <lineage>
        <taxon>Eukaryota</taxon>
        <taxon>Metazoa</taxon>
        <taxon>Ecdysozoa</taxon>
        <taxon>Arthropoda</taxon>
        <taxon>Hexapoda</taxon>
        <taxon>Insecta</taxon>
        <taxon>Pterygota</taxon>
        <taxon>Neoptera</taxon>
        <taxon>Endopterygota</taxon>
        <taxon>Hymenoptera</taxon>
        <taxon>Apocrita</taxon>
        <taxon>Aculeata</taxon>
        <taxon>Formicoidea</taxon>
        <taxon>Formicidae</taxon>
        <taxon>Dorylinae</taxon>
        <taxon>Ooceraea</taxon>
    </lineage>
</organism>
<feature type="region of interest" description="Disordered" evidence="1">
    <location>
        <begin position="107"/>
        <end position="129"/>
    </location>
</feature>
<name>A0A026VUR1_OOCBI</name>
<gene>
    <name evidence="2" type="ORF">X777_16242</name>
</gene>
<sequence length="129" mass="15393">YPFHIQRVQALRAPDYDSRLAFCRFVLRKVEENQDFTANILFTDEAIFTNNGIINFHTLFNLSIINEYALTEDKEEVIKLRTSTKTRDRSRTRWREVKRDLRRLQISNKRQKAQDRDGTLYGKPRLTGL</sequence>
<accession>A0A026VUR1</accession>
<proteinExistence type="predicted"/>
<reference evidence="2 3" key="1">
    <citation type="journal article" date="2014" name="Curr. Biol.">
        <title>The genome of the clonal raider ant Cerapachys biroi.</title>
        <authorList>
            <person name="Oxley P.R."/>
            <person name="Ji L."/>
            <person name="Fetter-Pruneda I."/>
            <person name="McKenzie S.K."/>
            <person name="Li C."/>
            <person name="Hu H."/>
            <person name="Zhang G."/>
            <person name="Kronauer D.J."/>
        </authorList>
    </citation>
    <scope>NUCLEOTIDE SEQUENCE [LARGE SCALE GENOMIC DNA]</scope>
</reference>